<evidence type="ECO:0000256" key="7">
    <source>
        <dbReference type="SAM" id="MobiDB-lite"/>
    </source>
</evidence>
<evidence type="ECO:0000256" key="4">
    <source>
        <dbReference type="ARBA" id="ARBA00023163"/>
    </source>
</evidence>
<organism evidence="9 10">
    <name type="scientific">Podospora fimiseda</name>
    <dbReference type="NCBI Taxonomy" id="252190"/>
    <lineage>
        <taxon>Eukaryota</taxon>
        <taxon>Fungi</taxon>
        <taxon>Dikarya</taxon>
        <taxon>Ascomycota</taxon>
        <taxon>Pezizomycotina</taxon>
        <taxon>Sordariomycetes</taxon>
        <taxon>Sordariomycetidae</taxon>
        <taxon>Sordariales</taxon>
        <taxon>Podosporaceae</taxon>
        <taxon>Podospora</taxon>
    </lineage>
</organism>
<dbReference type="Proteomes" id="UP001301958">
    <property type="component" value="Unassembled WGS sequence"/>
</dbReference>
<dbReference type="GO" id="GO:0008270">
    <property type="term" value="F:zinc ion binding"/>
    <property type="evidence" value="ECO:0007669"/>
    <property type="project" value="InterPro"/>
</dbReference>
<keyword evidence="3" id="KW-0238">DNA-binding</keyword>
<dbReference type="EMBL" id="MU865300">
    <property type="protein sequence ID" value="KAK4230210.1"/>
    <property type="molecule type" value="Genomic_DNA"/>
</dbReference>
<dbReference type="CDD" id="cd00067">
    <property type="entry name" value="GAL4"/>
    <property type="match status" value="1"/>
</dbReference>
<dbReference type="PANTHER" id="PTHR31069">
    <property type="entry name" value="OLEATE-ACTIVATED TRANSCRIPTION FACTOR 1-RELATED"/>
    <property type="match status" value="1"/>
</dbReference>
<evidence type="ECO:0000313" key="9">
    <source>
        <dbReference type="EMBL" id="KAK4230210.1"/>
    </source>
</evidence>
<keyword evidence="4" id="KW-0804">Transcription</keyword>
<evidence type="ECO:0000256" key="2">
    <source>
        <dbReference type="ARBA" id="ARBA00023015"/>
    </source>
</evidence>
<keyword evidence="2" id="KW-0805">Transcription regulation</keyword>
<dbReference type="GO" id="GO:0005634">
    <property type="term" value="C:nucleus"/>
    <property type="evidence" value="ECO:0007669"/>
    <property type="project" value="InterPro"/>
</dbReference>
<evidence type="ECO:0000313" key="10">
    <source>
        <dbReference type="Proteomes" id="UP001301958"/>
    </source>
</evidence>
<dbReference type="Gene3D" id="4.10.240.10">
    <property type="entry name" value="Zn(2)-C6 fungal-type DNA-binding domain"/>
    <property type="match status" value="1"/>
</dbReference>
<dbReference type="PRINTS" id="PR00755">
    <property type="entry name" value="AFLATOXINBRP"/>
</dbReference>
<dbReference type="SUPFAM" id="SSF57701">
    <property type="entry name" value="Zn2/Cys6 DNA-binding domain"/>
    <property type="match status" value="1"/>
</dbReference>
<dbReference type="AlphaFoldDB" id="A0AAN7H688"/>
<dbReference type="GO" id="GO:0045122">
    <property type="term" value="P:aflatoxin biosynthetic process"/>
    <property type="evidence" value="ECO:0007669"/>
    <property type="project" value="InterPro"/>
</dbReference>
<dbReference type="PROSITE" id="PS50048">
    <property type="entry name" value="ZN2_CY6_FUNGAL_2"/>
    <property type="match status" value="1"/>
</dbReference>
<evidence type="ECO:0000256" key="1">
    <source>
        <dbReference type="ARBA" id="ARBA00022723"/>
    </source>
</evidence>
<dbReference type="PANTHER" id="PTHR31069:SF31">
    <property type="entry name" value="MONODICTYPHENONE CLUSTER TRANSCRIPTION FACTOR-RELATED"/>
    <property type="match status" value="1"/>
</dbReference>
<accession>A0AAN7H688</accession>
<dbReference type="InterPro" id="IPR036864">
    <property type="entry name" value="Zn2-C6_fun-type_DNA-bd_sf"/>
</dbReference>
<dbReference type="InterPro" id="IPR001138">
    <property type="entry name" value="Zn2Cys6_DnaBD"/>
</dbReference>
<evidence type="ECO:0000256" key="5">
    <source>
        <dbReference type="ARBA" id="ARBA00023242"/>
    </source>
</evidence>
<evidence type="ECO:0000256" key="6">
    <source>
        <dbReference type="SAM" id="Coils"/>
    </source>
</evidence>
<feature type="coiled-coil region" evidence="6">
    <location>
        <begin position="363"/>
        <end position="390"/>
    </location>
</feature>
<dbReference type="SMART" id="SM00066">
    <property type="entry name" value="GAL4"/>
    <property type="match status" value="1"/>
</dbReference>
<dbReference type="Pfam" id="PF08493">
    <property type="entry name" value="AflR"/>
    <property type="match status" value="1"/>
</dbReference>
<dbReference type="InterPro" id="IPR013700">
    <property type="entry name" value="AflR"/>
</dbReference>
<name>A0AAN7H688_9PEZI</name>
<keyword evidence="1" id="KW-0479">Metal-binding</keyword>
<keyword evidence="10" id="KW-1185">Reference proteome</keyword>
<keyword evidence="5" id="KW-0539">Nucleus</keyword>
<reference evidence="9" key="2">
    <citation type="submission" date="2023-05" db="EMBL/GenBank/DDBJ databases">
        <authorList>
            <consortium name="Lawrence Berkeley National Laboratory"/>
            <person name="Steindorff A."/>
            <person name="Hensen N."/>
            <person name="Bonometti L."/>
            <person name="Westerberg I."/>
            <person name="Brannstrom I.O."/>
            <person name="Guillou S."/>
            <person name="Cros-Aarteil S."/>
            <person name="Calhoun S."/>
            <person name="Haridas S."/>
            <person name="Kuo A."/>
            <person name="Mondo S."/>
            <person name="Pangilinan J."/>
            <person name="Riley R."/>
            <person name="Labutti K."/>
            <person name="Andreopoulos B."/>
            <person name="Lipzen A."/>
            <person name="Chen C."/>
            <person name="Yanf M."/>
            <person name="Daum C."/>
            <person name="Ng V."/>
            <person name="Clum A."/>
            <person name="Ohm R."/>
            <person name="Martin F."/>
            <person name="Silar P."/>
            <person name="Natvig D."/>
            <person name="Lalanne C."/>
            <person name="Gautier V."/>
            <person name="Ament-Velasquez S.L."/>
            <person name="Kruys A."/>
            <person name="Hutchinson M.I."/>
            <person name="Powell A.J."/>
            <person name="Barry K."/>
            <person name="Miller A.N."/>
            <person name="Grigoriev I.V."/>
            <person name="Debuchy R."/>
            <person name="Gladieux P."/>
            <person name="Thoren M.H."/>
            <person name="Johannesson H."/>
        </authorList>
    </citation>
    <scope>NUCLEOTIDE SEQUENCE</scope>
    <source>
        <strain evidence="9">CBS 990.96</strain>
    </source>
</reference>
<evidence type="ECO:0000259" key="8">
    <source>
        <dbReference type="PROSITE" id="PS50048"/>
    </source>
</evidence>
<dbReference type="GO" id="GO:0000981">
    <property type="term" value="F:DNA-binding transcription factor activity, RNA polymerase II-specific"/>
    <property type="evidence" value="ECO:0007669"/>
    <property type="project" value="InterPro"/>
</dbReference>
<sequence length="423" mass="45131">MSSSSKPRQPRLRASCDGCFLAKVKCSKARPICSRCLACGIECRYSPSSRAGKPKSDSSNIQTSMAADMSGMSSPVSDDKGMMYSVHQTTHPLYKLETGWNTPPTSVDGSMSRTHSMSGLAMMGVDPNSAGHVDPTMAADMYSAGMPWTPPNDLSTQYVDSPAAIAAQMGHGRSHSYDFSMSASMPGWNDPTPQDLYAYTQTQMPTPGAMSATYFSSPTETPHLRSTPRTKSSPSGSVTSAGGGGSCTCFTACLQSLQALHNASTPAAPPFDIVLSLNRKAVEGCASMLSCHRCMSRSGTHTAAMLLATVIGKITSFYKNASHTYFENGTIPAAASTSASPNALGVSLGGYTLMGEEGRWLELEILARELRKLEEVYAQFREVCSDLSEDPEVSRAMIGYLGHNLGSTLEVIHHRKGDINTYT</sequence>
<dbReference type="Pfam" id="PF00172">
    <property type="entry name" value="Zn_clus"/>
    <property type="match status" value="1"/>
</dbReference>
<evidence type="ECO:0000256" key="3">
    <source>
        <dbReference type="ARBA" id="ARBA00023125"/>
    </source>
</evidence>
<dbReference type="GO" id="GO:0003677">
    <property type="term" value="F:DNA binding"/>
    <property type="evidence" value="ECO:0007669"/>
    <property type="project" value="UniProtKB-KW"/>
</dbReference>
<proteinExistence type="predicted"/>
<dbReference type="InterPro" id="IPR050675">
    <property type="entry name" value="OAF3"/>
</dbReference>
<comment type="caution">
    <text evidence="9">The sequence shown here is derived from an EMBL/GenBank/DDBJ whole genome shotgun (WGS) entry which is preliminary data.</text>
</comment>
<reference evidence="9" key="1">
    <citation type="journal article" date="2023" name="Mol. Phylogenet. Evol.">
        <title>Genome-scale phylogeny and comparative genomics of the fungal order Sordariales.</title>
        <authorList>
            <person name="Hensen N."/>
            <person name="Bonometti L."/>
            <person name="Westerberg I."/>
            <person name="Brannstrom I.O."/>
            <person name="Guillou S."/>
            <person name="Cros-Aarteil S."/>
            <person name="Calhoun S."/>
            <person name="Haridas S."/>
            <person name="Kuo A."/>
            <person name="Mondo S."/>
            <person name="Pangilinan J."/>
            <person name="Riley R."/>
            <person name="LaButti K."/>
            <person name="Andreopoulos B."/>
            <person name="Lipzen A."/>
            <person name="Chen C."/>
            <person name="Yan M."/>
            <person name="Daum C."/>
            <person name="Ng V."/>
            <person name="Clum A."/>
            <person name="Steindorff A."/>
            <person name="Ohm R.A."/>
            <person name="Martin F."/>
            <person name="Silar P."/>
            <person name="Natvig D.O."/>
            <person name="Lalanne C."/>
            <person name="Gautier V."/>
            <person name="Ament-Velasquez S.L."/>
            <person name="Kruys A."/>
            <person name="Hutchinson M.I."/>
            <person name="Powell A.J."/>
            <person name="Barry K."/>
            <person name="Miller A.N."/>
            <person name="Grigoriev I.V."/>
            <person name="Debuchy R."/>
            <person name="Gladieux P."/>
            <person name="Hiltunen Thoren M."/>
            <person name="Johannesson H."/>
        </authorList>
    </citation>
    <scope>NUCLEOTIDE SEQUENCE</scope>
    <source>
        <strain evidence="9">CBS 990.96</strain>
    </source>
</reference>
<gene>
    <name evidence="9" type="ORF">QBC38DRAFT_47870</name>
</gene>
<feature type="domain" description="Zn(2)-C6 fungal-type" evidence="8">
    <location>
        <begin position="15"/>
        <end position="45"/>
    </location>
</feature>
<protein>
    <recommendedName>
        <fullName evidence="8">Zn(2)-C6 fungal-type domain-containing protein</fullName>
    </recommendedName>
</protein>
<keyword evidence="6" id="KW-0175">Coiled coil</keyword>
<feature type="region of interest" description="Disordered" evidence="7">
    <location>
        <begin position="209"/>
        <end position="239"/>
    </location>
</feature>